<sequence>MRLKAVSPTTDCSYHAFQAFAPSVPSSLLTSPFRLRNPELDGPLSLVVLSNPFSPKTLLKSRSFNKTSRGNAIRRSCSLNLDGVFRDESWFHIGGSANSSGGGANSREEEGHRNKKLHCAISKNSPFLGKQGRDQDSFLNTRFDFLEPMMLGIRPEFPDWPDQETATWATIEQKAKSLDIPLSLRMIKKKLQWEEGFTDSKESESELGYCSVKAAFASMVFIIVELQSCALHMRETLCHEDLEVITSKVQKDMHSSFVWLFQQVFSRTPALMLHVMLLLANFGVHSASHNAAIAEASFMEPSINALSAEQRQIQQYQQINSTLSSLVTENSNGGAVEEKTEAGNLPQNSEHLSIYPSDQLGSVAEMNLWSSMVDDATKMREGVDDEVVDHDTMQQFVSPVSVELEPDTYEDFLRTDLLYQMNLSQEPNNPLLLCNYAQFLHLVAHDYHRAEECFKRAVQVMPPDAESLTQYANFLWTVRKDYWAAEESFLQALALEPDNAYYASRYANFLWNTGGEETCFPLNNSHNPNV</sequence>
<accession>A0AAD4IR48</accession>
<dbReference type="AlphaFoldDB" id="A0AAD4IR48"/>
<evidence type="ECO:0000313" key="1">
    <source>
        <dbReference type="EMBL" id="KAH6757239.1"/>
    </source>
</evidence>
<gene>
    <name evidence="1" type="ORF">C2S53_010296</name>
</gene>
<reference evidence="1 2" key="1">
    <citation type="journal article" date="2021" name="Nat. Commun.">
        <title>Incipient diploidization of the medicinal plant Perilla within 10,000 years.</title>
        <authorList>
            <person name="Zhang Y."/>
            <person name="Shen Q."/>
            <person name="Leng L."/>
            <person name="Zhang D."/>
            <person name="Chen S."/>
            <person name="Shi Y."/>
            <person name="Ning Z."/>
            <person name="Chen S."/>
        </authorList>
    </citation>
    <scope>NUCLEOTIDE SEQUENCE [LARGE SCALE GENOMIC DNA]</scope>
    <source>
        <strain evidence="2">cv. PC099</strain>
    </source>
</reference>
<keyword evidence="2" id="KW-1185">Reference proteome</keyword>
<name>A0AAD4IR48_PERFH</name>
<dbReference type="SUPFAM" id="SSF48452">
    <property type="entry name" value="TPR-like"/>
    <property type="match status" value="1"/>
</dbReference>
<dbReference type="EMBL" id="SDAM02029479">
    <property type="protein sequence ID" value="KAH6757239.1"/>
    <property type="molecule type" value="Genomic_DNA"/>
</dbReference>
<protein>
    <submittedName>
        <fullName evidence="1">Uncharacterized protein</fullName>
    </submittedName>
</protein>
<proteinExistence type="predicted"/>
<organism evidence="1 2">
    <name type="scientific">Perilla frutescens var. hirtella</name>
    <name type="common">Perilla citriodora</name>
    <name type="synonym">Perilla setoyensis</name>
    <dbReference type="NCBI Taxonomy" id="608512"/>
    <lineage>
        <taxon>Eukaryota</taxon>
        <taxon>Viridiplantae</taxon>
        <taxon>Streptophyta</taxon>
        <taxon>Embryophyta</taxon>
        <taxon>Tracheophyta</taxon>
        <taxon>Spermatophyta</taxon>
        <taxon>Magnoliopsida</taxon>
        <taxon>eudicotyledons</taxon>
        <taxon>Gunneridae</taxon>
        <taxon>Pentapetalae</taxon>
        <taxon>asterids</taxon>
        <taxon>lamiids</taxon>
        <taxon>Lamiales</taxon>
        <taxon>Lamiaceae</taxon>
        <taxon>Nepetoideae</taxon>
        <taxon>Elsholtzieae</taxon>
        <taxon>Perilla</taxon>
    </lineage>
</organism>
<dbReference type="InterPro" id="IPR011990">
    <property type="entry name" value="TPR-like_helical_dom_sf"/>
</dbReference>
<dbReference type="Proteomes" id="UP001190926">
    <property type="component" value="Unassembled WGS sequence"/>
</dbReference>
<dbReference type="PANTHER" id="PTHR26312">
    <property type="entry name" value="TETRATRICOPEPTIDE REPEAT PROTEIN 5"/>
    <property type="match status" value="1"/>
</dbReference>
<comment type="caution">
    <text evidence="1">The sequence shown here is derived from an EMBL/GenBank/DDBJ whole genome shotgun (WGS) entry which is preliminary data.</text>
</comment>
<evidence type="ECO:0000313" key="2">
    <source>
        <dbReference type="Proteomes" id="UP001190926"/>
    </source>
</evidence>
<dbReference type="Gene3D" id="1.25.40.10">
    <property type="entry name" value="Tetratricopeptide repeat domain"/>
    <property type="match status" value="1"/>
</dbReference>
<dbReference type="PANTHER" id="PTHR26312:SF176">
    <property type="entry name" value="TETRATRICOPEPTIDE-LIKE HELICAL DOMAIN-CONTAINING PROTEIN-RELATED"/>
    <property type="match status" value="1"/>
</dbReference>